<evidence type="ECO:0000313" key="2">
    <source>
        <dbReference type="EMBL" id="SFH83776.1"/>
    </source>
</evidence>
<dbReference type="InterPro" id="IPR010496">
    <property type="entry name" value="AL/BT2_dom"/>
</dbReference>
<sequence>MDLNALSFGSHRQAGRLTGGLICLLLCTAAAAGGADTVSPPAANDRITLSGRFPGETWQFFSGKKDARLEETWKIINDADSGQPVLICTGEPHGYIQTARSFAAFEMELEWRYPRDANGNSGILLFVNGEPRLWPASVQVQLYQPEAGSTFPNGSAKTGNELRKVPPLSKPVNNWNRCHIVCRAGTVTVTINGQKVGEVTGCDPQSGAIGLQSEGSEIHFRNVVIRPLPMDLASQGGVTTLKSLPQASNDAVLATEPLQLVPPVDVVP</sequence>
<dbReference type="GO" id="GO:0016787">
    <property type="term" value="F:hydrolase activity"/>
    <property type="evidence" value="ECO:0007669"/>
    <property type="project" value="InterPro"/>
</dbReference>
<dbReference type="Pfam" id="PF06439">
    <property type="entry name" value="3keto-disac_hyd"/>
    <property type="match status" value="1"/>
</dbReference>
<protein>
    <recommendedName>
        <fullName evidence="1">3-keto-alpha-glucoside-1,2-lyase/3-keto-2-hydroxy-glucal hydratase domain-containing protein</fullName>
    </recommendedName>
</protein>
<evidence type="ECO:0000259" key="1">
    <source>
        <dbReference type="Pfam" id="PF06439"/>
    </source>
</evidence>
<keyword evidence="3" id="KW-1185">Reference proteome</keyword>
<organism evidence="2 3">
    <name type="scientific">Planctomicrobium piriforme</name>
    <dbReference type="NCBI Taxonomy" id="1576369"/>
    <lineage>
        <taxon>Bacteria</taxon>
        <taxon>Pseudomonadati</taxon>
        <taxon>Planctomycetota</taxon>
        <taxon>Planctomycetia</taxon>
        <taxon>Planctomycetales</taxon>
        <taxon>Planctomycetaceae</taxon>
        <taxon>Planctomicrobium</taxon>
    </lineage>
</organism>
<name>A0A1I3DAV9_9PLAN</name>
<dbReference type="EMBL" id="FOQD01000003">
    <property type="protein sequence ID" value="SFH83776.1"/>
    <property type="molecule type" value="Genomic_DNA"/>
</dbReference>
<evidence type="ECO:0000313" key="3">
    <source>
        <dbReference type="Proteomes" id="UP000199518"/>
    </source>
</evidence>
<gene>
    <name evidence="2" type="ORF">SAMN05421753_103158</name>
</gene>
<dbReference type="AlphaFoldDB" id="A0A1I3DAV9"/>
<reference evidence="3" key="1">
    <citation type="submission" date="2016-10" db="EMBL/GenBank/DDBJ databases">
        <authorList>
            <person name="Varghese N."/>
            <person name="Submissions S."/>
        </authorList>
    </citation>
    <scope>NUCLEOTIDE SEQUENCE [LARGE SCALE GENOMIC DNA]</scope>
    <source>
        <strain evidence="3">DSM 26348</strain>
    </source>
</reference>
<dbReference type="RefSeq" id="WP_092048180.1">
    <property type="nucleotide sequence ID" value="NZ_FOQD01000003.1"/>
</dbReference>
<feature type="domain" description="3-keto-alpha-glucoside-1,2-lyase/3-keto-2-hydroxy-glucal hydratase" evidence="1">
    <location>
        <begin position="69"/>
        <end position="226"/>
    </location>
</feature>
<dbReference type="OrthoDB" id="259356at2"/>
<dbReference type="Gene3D" id="2.60.120.560">
    <property type="entry name" value="Exo-inulinase, domain 1"/>
    <property type="match status" value="1"/>
</dbReference>
<dbReference type="STRING" id="1576369.SAMN05421753_103158"/>
<proteinExistence type="predicted"/>
<dbReference type="Proteomes" id="UP000199518">
    <property type="component" value="Unassembled WGS sequence"/>
</dbReference>
<accession>A0A1I3DAV9</accession>